<feature type="domain" description="SAF" evidence="8">
    <location>
        <begin position="117"/>
        <end position="179"/>
    </location>
</feature>
<keyword evidence="7" id="KW-1005">Bacterial flagellum biogenesis</keyword>
<comment type="subcellular location">
    <subcellularLocation>
        <location evidence="1 7">Periplasm</location>
    </subcellularLocation>
</comment>
<gene>
    <name evidence="9" type="primary">flgA</name>
    <name evidence="9" type="ORF">GWK36_08290</name>
</gene>
<evidence type="ECO:0000313" key="9">
    <source>
        <dbReference type="EMBL" id="QIK37984.1"/>
    </source>
</evidence>
<evidence type="ECO:0000313" key="10">
    <source>
        <dbReference type="Proteomes" id="UP000502699"/>
    </source>
</evidence>
<sequence>MPFILSEPERTLRCMLVPLLAIAAAVQAEPDPETESIARIRETARVFAAALADDLDGEIEIEVGQLDNRLQLTRCAQPPTAQLAPGARREGQTTVQIRCAGPVSWSLFIPVRIERYRQVVVLDRPIERHQVIGPGDIRIERQAVSSLSSGYFSDPQSVIGLSARRRLSAGQVLIPAHLDQPVLIKRGQEVTLYVSRPGLVVQMKGVALEDGRAGERIRVRNLSSKRVVEGHVESADVVRITVR</sequence>
<keyword evidence="4" id="KW-0732">Signal</keyword>
<dbReference type="InterPro" id="IPR041231">
    <property type="entry name" value="FlgA_N"/>
</dbReference>
<evidence type="ECO:0000259" key="8">
    <source>
        <dbReference type="SMART" id="SM00858"/>
    </source>
</evidence>
<dbReference type="NCBIfam" id="TIGR03170">
    <property type="entry name" value="flgA_cterm"/>
    <property type="match status" value="1"/>
</dbReference>
<dbReference type="RefSeq" id="WP_166270747.1">
    <property type="nucleotide sequence ID" value="NZ_CP048029.1"/>
</dbReference>
<keyword evidence="10" id="KW-1185">Reference proteome</keyword>
<evidence type="ECO:0000256" key="1">
    <source>
        <dbReference type="ARBA" id="ARBA00004418"/>
    </source>
</evidence>
<dbReference type="Pfam" id="PF13144">
    <property type="entry name" value="ChapFlgA"/>
    <property type="match status" value="1"/>
</dbReference>
<dbReference type="AlphaFoldDB" id="A0A6G7VDD7"/>
<evidence type="ECO:0000256" key="3">
    <source>
        <dbReference type="ARBA" id="ARBA00014754"/>
    </source>
</evidence>
<evidence type="ECO:0000256" key="4">
    <source>
        <dbReference type="ARBA" id="ARBA00022729"/>
    </source>
</evidence>
<evidence type="ECO:0000256" key="2">
    <source>
        <dbReference type="ARBA" id="ARBA00010474"/>
    </source>
</evidence>
<dbReference type="Proteomes" id="UP000502699">
    <property type="component" value="Chromosome"/>
</dbReference>
<keyword evidence="9" id="KW-0282">Flagellum</keyword>
<comment type="function">
    <text evidence="6 7">Involved in the assembly process of the P-ring formation. It may associate with FlgF on the rod constituting a structure essential for the P-ring assembly or may act as a modulator protein for the P-ring assembly.</text>
</comment>
<dbReference type="InterPro" id="IPR013974">
    <property type="entry name" value="SAF"/>
</dbReference>
<evidence type="ECO:0000256" key="5">
    <source>
        <dbReference type="ARBA" id="ARBA00022764"/>
    </source>
</evidence>
<proteinExistence type="inferred from homology"/>
<dbReference type="EMBL" id="CP048029">
    <property type="protein sequence ID" value="QIK37984.1"/>
    <property type="molecule type" value="Genomic_DNA"/>
</dbReference>
<organism evidence="9 10">
    <name type="scientific">Caldichromatium japonicum</name>
    <dbReference type="NCBI Taxonomy" id="2699430"/>
    <lineage>
        <taxon>Bacteria</taxon>
        <taxon>Pseudomonadati</taxon>
        <taxon>Pseudomonadota</taxon>
        <taxon>Gammaproteobacteria</taxon>
        <taxon>Chromatiales</taxon>
        <taxon>Chromatiaceae</taxon>
        <taxon>Caldichromatium</taxon>
    </lineage>
</organism>
<keyword evidence="5 7" id="KW-0574">Periplasm</keyword>
<evidence type="ECO:0000256" key="6">
    <source>
        <dbReference type="ARBA" id="ARBA00025643"/>
    </source>
</evidence>
<dbReference type="GO" id="GO:0044780">
    <property type="term" value="P:bacterial-type flagellum assembly"/>
    <property type="evidence" value="ECO:0007669"/>
    <property type="project" value="InterPro"/>
</dbReference>
<dbReference type="PANTHER" id="PTHR36307">
    <property type="entry name" value="FLAGELLA BASAL BODY P-RING FORMATION PROTEIN FLGA"/>
    <property type="match status" value="1"/>
</dbReference>
<evidence type="ECO:0000256" key="7">
    <source>
        <dbReference type="RuleBase" id="RU362063"/>
    </source>
</evidence>
<dbReference type="GO" id="GO:0042597">
    <property type="term" value="C:periplasmic space"/>
    <property type="evidence" value="ECO:0007669"/>
    <property type="project" value="UniProtKB-SubCell"/>
</dbReference>
<keyword evidence="9" id="KW-0969">Cilium</keyword>
<dbReference type="InterPro" id="IPR039246">
    <property type="entry name" value="Flagellar_FlgA"/>
</dbReference>
<dbReference type="Gene3D" id="3.90.1210.10">
    <property type="entry name" value="Antifreeze-like/N-acetylneuraminic acid synthase C-terminal domain"/>
    <property type="match status" value="1"/>
</dbReference>
<comment type="similarity">
    <text evidence="2 7">Belongs to the FlgA family.</text>
</comment>
<dbReference type="CDD" id="cd11614">
    <property type="entry name" value="SAF_CpaB_FlgA_like"/>
    <property type="match status" value="1"/>
</dbReference>
<dbReference type="Gene3D" id="2.30.30.760">
    <property type="match status" value="1"/>
</dbReference>
<accession>A0A6G7VDD7</accession>
<dbReference type="PANTHER" id="PTHR36307:SF1">
    <property type="entry name" value="FLAGELLA BASAL BODY P-RING FORMATION PROTEIN FLGA"/>
    <property type="match status" value="1"/>
</dbReference>
<dbReference type="SMART" id="SM00858">
    <property type="entry name" value="SAF"/>
    <property type="match status" value="1"/>
</dbReference>
<reference evidence="10" key="1">
    <citation type="submission" date="2020-01" db="EMBL/GenBank/DDBJ databases">
        <title>Caldichromatium gen. nov., sp. nov., a thermophilic purple sulfur bacterium member of the family Chromatiaceae isolated from Nakabusa hot spring, Japan.</title>
        <authorList>
            <person name="Saini M.K."/>
            <person name="Hanada S."/>
            <person name="Tank M."/>
        </authorList>
    </citation>
    <scope>NUCLEOTIDE SEQUENCE [LARGE SCALE GENOMIC DNA]</scope>
    <source>
        <strain evidence="10">No.7</strain>
    </source>
</reference>
<keyword evidence="9" id="KW-0966">Cell projection</keyword>
<dbReference type="Pfam" id="PF17656">
    <property type="entry name" value="ChapFlgA_N"/>
    <property type="match status" value="1"/>
</dbReference>
<name>A0A6G7VDD7_9GAMM</name>
<protein>
    <recommendedName>
        <fullName evidence="3 7">Flagella basal body P-ring formation protein FlgA</fullName>
    </recommendedName>
</protein>
<dbReference type="InterPro" id="IPR017585">
    <property type="entry name" value="SAF_FlgA"/>
</dbReference>
<dbReference type="KEGG" id="cjap:GWK36_08290"/>